<keyword evidence="2" id="KW-1185">Reference proteome</keyword>
<dbReference type="Proteomes" id="UP001179280">
    <property type="component" value="Unassembled WGS sequence"/>
</dbReference>
<accession>A0ABS2SU02</accession>
<dbReference type="RefSeq" id="WP_157684213.1">
    <property type="nucleotide sequence ID" value="NZ_JAFBCV010000006.1"/>
</dbReference>
<reference evidence="1" key="1">
    <citation type="submission" date="2021-01" db="EMBL/GenBank/DDBJ databases">
        <title>Genomic Encyclopedia of Type Strains, Phase IV (KMG-IV): sequencing the most valuable type-strain genomes for metagenomic binning, comparative biology and taxonomic classification.</title>
        <authorList>
            <person name="Goeker M."/>
        </authorList>
    </citation>
    <scope>NUCLEOTIDE SEQUENCE</scope>
    <source>
        <strain evidence="1">DSM 21943</strain>
    </source>
</reference>
<evidence type="ECO:0000313" key="1">
    <source>
        <dbReference type="EMBL" id="MBM7839014.1"/>
    </source>
</evidence>
<protein>
    <submittedName>
        <fullName evidence="1">Uncharacterized metal-binding protein YceD (DUF177 family)</fullName>
    </submittedName>
</protein>
<evidence type="ECO:0000313" key="2">
    <source>
        <dbReference type="Proteomes" id="UP001179280"/>
    </source>
</evidence>
<name>A0ABS2SU02_9BACI</name>
<sequence length="50" mass="6170">MLSVDEVYLFQRELGRLEEEKQSKELEEKYKVFLDEQIDLLQSILDEYMR</sequence>
<gene>
    <name evidence="1" type="ORF">JOC54_002284</name>
</gene>
<organism evidence="1 2">
    <name type="scientific">Shouchella xiaoxiensis</name>
    <dbReference type="NCBI Taxonomy" id="766895"/>
    <lineage>
        <taxon>Bacteria</taxon>
        <taxon>Bacillati</taxon>
        <taxon>Bacillota</taxon>
        <taxon>Bacilli</taxon>
        <taxon>Bacillales</taxon>
        <taxon>Bacillaceae</taxon>
        <taxon>Shouchella</taxon>
    </lineage>
</organism>
<comment type="caution">
    <text evidence="1">The sequence shown here is derived from an EMBL/GenBank/DDBJ whole genome shotgun (WGS) entry which is preliminary data.</text>
</comment>
<proteinExistence type="predicted"/>
<dbReference type="EMBL" id="JAFBCV010000006">
    <property type="protein sequence ID" value="MBM7839014.1"/>
    <property type="molecule type" value="Genomic_DNA"/>
</dbReference>